<dbReference type="GO" id="GO:0003676">
    <property type="term" value="F:nucleic acid binding"/>
    <property type="evidence" value="ECO:0007669"/>
    <property type="project" value="InterPro"/>
</dbReference>
<dbReference type="PROSITE" id="PS50994">
    <property type="entry name" value="INTEGRASE"/>
    <property type="match status" value="1"/>
</dbReference>
<dbReference type="InterPro" id="IPR036397">
    <property type="entry name" value="RNaseH_sf"/>
</dbReference>
<dbReference type="Proteomes" id="UP001283361">
    <property type="component" value="Unassembled WGS sequence"/>
</dbReference>
<dbReference type="InterPro" id="IPR001584">
    <property type="entry name" value="Integrase_cat-core"/>
</dbReference>
<dbReference type="Gene3D" id="3.30.420.10">
    <property type="entry name" value="Ribonuclease H-like superfamily/Ribonuclease H"/>
    <property type="match status" value="1"/>
</dbReference>
<gene>
    <name evidence="3" type="ORF">RRG08_024933</name>
</gene>
<dbReference type="GO" id="GO:0015074">
    <property type="term" value="P:DNA integration"/>
    <property type="evidence" value="ECO:0007669"/>
    <property type="project" value="InterPro"/>
</dbReference>
<evidence type="ECO:0000259" key="2">
    <source>
        <dbReference type="PROSITE" id="PS50994"/>
    </source>
</evidence>
<dbReference type="PANTHER" id="PTHR37984:SF5">
    <property type="entry name" value="PROTEIN NYNRIN-LIKE"/>
    <property type="match status" value="1"/>
</dbReference>
<reference evidence="3" key="1">
    <citation type="journal article" date="2023" name="G3 (Bethesda)">
        <title>A reference genome for the long-term kleptoplast-retaining sea slug Elysia crispata morphotype clarki.</title>
        <authorList>
            <person name="Eastman K.E."/>
            <person name="Pendleton A.L."/>
            <person name="Shaikh M.A."/>
            <person name="Suttiyut T."/>
            <person name="Ogas R."/>
            <person name="Tomko P."/>
            <person name="Gavelis G."/>
            <person name="Widhalm J.R."/>
            <person name="Wisecaver J.H."/>
        </authorList>
    </citation>
    <scope>NUCLEOTIDE SEQUENCE</scope>
    <source>
        <strain evidence="3">ECLA1</strain>
    </source>
</reference>
<evidence type="ECO:0000313" key="4">
    <source>
        <dbReference type="Proteomes" id="UP001283361"/>
    </source>
</evidence>
<dbReference type="Pfam" id="PF00665">
    <property type="entry name" value="rve"/>
    <property type="match status" value="1"/>
</dbReference>
<dbReference type="Gene3D" id="3.30.70.270">
    <property type="match status" value="1"/>
</dbReference>
<name>A0AAE0Z3J1_9GAST</name>
<proteinExistence type="predicted"/>
<dbReference type="Gene3D" id="3.10.10.10">
    <property type="entry name" value="HIV Type 1 Reverse Transcriptase, subunit A, domain 1"/>
    <property type="match status" value="1"/>
</dbReference>
<dbReference type="InterPro" id="IPR050951">
    <property type="entry name" value="Retrovirus_Pol_polyprotein"/>
</dbReference>
<dbReference type="PANTHER" id="PTHR37984">
    <property type="entry name" value="PROTEIN CBG26694"/>
    <property type="match status" value="1"/>
</dbReference>
<dbReference type="InterPro" id="IPR043128">
    <property type="entry name" value="Rev_trsase/Diguanyl_cyclase"/>
</dbReference>
<dbReference type="InterPro" id="IPR043502">
    <property type="entry name" value="DNA/RNA_pol_sf"/>
</dbReference>
<dbReference type="AlphaFoldDB" id="A0AAE0Z3J1"/>
<evidence type="ECO:0000259" key="1">
    <source>
        <dbReference type="PROSITE" id="PS50878"/>
    </source>
</evidence>
<dbReference type="SUPFAM" id="SSF56672">
    <property type="entry name" value="DNA/RNA polymerases"/>
    <property type="match status" value="1"/>
</dbReference>
<dbReference type="InterPro" id="IPR012337">
    <property type="entry name" value="RNaseH-like_sf"/>
</dbReference>
<dbReference type="PROSITE" id="PS50878">
    <property type="entry name" value="RT_POL"/>
    <property type="match status" value="1"/>
</dbReference>
<accession>A0AAE0Z3J1</accession>
<dbReference type="EMBL" id="JAWDGP010004758">
    <property type="protein sequence ID" value="KAK3762123.1"/>
    <property type="molecule type" value="Genomic_DNA"/>
</dbReference>
<feature type="domain" description="Reverse transcriptase" evidence="1">
    <location>
        <begin position="445"/>
        <end position="622"/>
    </location>
</feature>
<comment type="caution">
    <text evidence="3">The sequence shown here is derived from an EMBL/GenBank/DDBJ whole genome shotgun (WGS) entry which is preliminary data.</text>
</comment>
<dbReference type="Pfam" id="PF00078">
    <property type="entry name" value="RVT_1"/>
    <property type="match status" value="1"/>
</dbReference>
<keyword evidence="4" id="KW-1185">Reference proteome</keyword>
<evidence type="ECO:0000313" key="3">
    <source>
        <dbReference type="EMBL" id="KAK3762123.1"/>
    </source>
</evidence>
<dbReference type="InterPro" id="IPR000477">
    <property type="entry name" value="RT_dom"/>
</dbReference>
<dbReference type="FunFam" id="3.30.420.10:FF:000032">
    <property type="entry name" value="Retrovirus-related Pol polyprotein from transposon 297-like Protein"/>
    <property type="match status" value="1"/>
</dbReference>
<dbReference type="SUPFAM" id="SSF53098">
    <property type="entry name" value="Ribonuclease H-like"/>
    <property type="match status" value="1"/>
</dbReference>
<dbReference type="CDD" id="cd01647">
    <property type="entry name" value="RT_LTR"/>
    <property type="match status" value="1"/>
</dbReference>
<feature type="domain" description="Integrase catalytic" evidence="2">
    <location>
        <begin position="58"/>
        <end position="216"/>
    </location>
</feature>
<organism evidence="3 4">
    <name type="scientific">Elysia crispata</name>
    <name type="common">lettuce slug</name>
    <dbReference type="NCBI Taxonomy" id="231223"/>
    <lineage>
        <taxon>Eukaryota</taxon>
        <taxon>Metazoa</taxon>
        <taxon>Spiralia</taxon>
        <taxon>Lophotrochozoa</taxon>
        <taxon>Mollusca</taxon>
        <taxon>Gastropoda</taxon>
        <taxon>Heterobranchia</taxon>
        <taxon>Euthyneura</taxon>
        <taxon>Panpulmonata</taxon>
        <taxon>Sacoglossa</taxon>
        <taxon>Placobranchoidea</taxon>
        <taxon>Plakobranchidae</taxon>
        <taxon>Elysia</taxon>
    </lineage>
</organism>
<protein>
    <submittedName>
        <fullName evidence="3">Uncharacterized protein</fullName>
    </submittedName>
</protein>
<sequence>MPSQSQDTWESAQQRNESVVDALGRVLCKIPYASSNHVSLARCIVINFLGCQYSKQILWTDHLIKVAIDIVGPLTVTDNKCRYILTLVDTSTRWPEAVPLRDIRTTDVASALFNIFSRLRLPKKILSDNGEQLVSKAMSEVMEMMGIERRLSTPYYAQSNGMVERFNGTLKNMLHKLTADKPHTWDKLIPAVLFAFRKIPNTTTGYPPFTLMYGRQVRGPADIIADICSGTDNIVEEYTFVHDYANRLYQDITKACEIAAENTKSKLAEYRETRSSYTRYREFSKGDKVLILLPQDGNNLFMRYQGPCSIRKVANDNNYVCQVGKNFKTYANLLKKFEERQPNPPHDIILPHAAVSFIKDDDVDLEANIECLRITQKEFPSDVMLDEKLSPNQQNEIRLLLQGFPDTLSDLPGRTRIEHTPFRIKQYPLPGHAIDSIDAEINNMLSSGIIRRSSSPYASPITVVMKKDKTIRLCIDFRRLNRITVFDAEPIPTLDELVSKLNGARYFTKCDLTKGYWQIPLAEELKAYTAFQTSKGLMEFNFMPFGLSTAACTFQKAKIVTLGELDCVVSYVDDVLIFSNTWKEHMQHIKKVLETLRASGFTIIPSKTCVACTSIDFLGYIISASHVKPDPAKTKKIRNLKVPSTKKEVRSILGPMNYY</sequence>